<reference evidence="2" key="1">
    <citation type="submission" date="2014-11" db="EMBL/GenBank/DDBJ databases">
        <authorList>
            <person name="Amaro Gonzalez C."/>
        </authorList>
    </citation>
    <scope>NUCLEOTIDE SEQUENCE</scope>
</reference>
<evidence type="ECO:0000256" key="1">
    <source>
        <dbReference type="SAM" id="MobiDB-lite"/>
    </source>
</evidence>
<accession>A0A0E9RK58</accession>
<dbReference type="AlphaFoldDB" id="A0A0E9RK58"/>
<organism evidence="2">
    <name type="scientific">Anguilla anguilla</name>
    <name type="common">European freshwater eel</name>
    <name type="synonym">Muraena anguilla</name>
    <dbReference type="NCBI Taxonomy" id="7936"/>
    <lineage>
        <taxon>Eukaryota</taxon>
        <taxon>Metazoa</taxon>
        <taxon>Chordata</taxon>
        <taxon>Craniata</taxon>
        <taxon>Vertebrata</taxon>
        <taxon>Euteleostomi</taxon>
        <taxon>Actinopterygii</taxon>
        <taxon>Neopterygii</taxon>
        <taxon>Teleostei</taxon>
        <taxon>Anguilliformes</taxon>
        <taxon>Anguillidae</taxon>
        <taxon>Anguilla</taxon>
    </lineage>
</organism>
<dbReference type="EMBL" id="GBXM01079370">
    <property type="protein sequence ID" value="JAH29207.1"/>
    <property type="molecule type" value="Transcribed_RNA"/>
</dbReference>
<protein>
    <submittedName>
        <fullName evidence="2">Uncharacterized protein</fullName>
    </submittedName>
</protein>
<proteinExistence type="predicted"/>
<feature type="region of interest" description="Disordered" evidence="1">
    <location>
        <begin position="23"/>
        <end position="42"/>
    </location>
</feature>
<evidence type="ECO:0000313" key="2">
    <source>
        <dbReference type="EMBL" id="JAH29207.1"/>
    </source>
</evidence>
<name>A0A0E9RK58_ANGAN</name>
<reference evidence="2" key="2">
    <citation type="journal article" date="2015" name="Fish Shellfish Immunol.">
        <title>Early steps in the European eel (Anguilla anguilla)-Vibrio vulnificus interaction in the gills: Role of the RtxA13 toxin.</title>
        <authorList>
            <person name="Callol A."/>
            <person name="Pajuelo D."/>
            <person name="Ebbesson L."/>
            <person name="Teles M."/>
            <person name="MacKenzie S."/>
            <person name="Amaro C."/>
        </authorList>
    </citation>
    <scope>NUCLEOTIDE SEQUENCE</scope>
</reference>
<sequence>MHVAQDIFLICPVWYAPNTRTYQDHHVSDSTNRTPKALIARS</sequence>